<organism evidence="1 2">
    <name type="scientific">Brevibacillus thermoruber</name>
    <dbReference type="NCBI Taxonomy" id="33942"/>
    <lineage>
        <taxon>Bacteria</taxon>
        <taxon>Bacillati</taxon>
        <taxon>Bacillota</taxon>
        <taxon>Bacilli</taxon>
        <taxon>Bacillales</taxon>
        <taxon>Paenibacillaceae</taxon>
        <taxon>Brevibacillus</taxon>
    </lineage>
</organism>
<name>A0A9X3TRX6_9BACL</name>
<dbReference type="InterPro" id="IPR041895">
    <property type="entry name" value="ArdA_dom1"/>
</dbReference>
<evidence type="ECO:0000313" key="2">
    <source>
        <dbReference type="Proteomes" id="UP001151071"/>
    </source>
</evidence>
<gene>
    <name evidence="1" type="ORF">O3V59_14020</name>
</gene>
<dbReference type="AlphaFoldDB" id="A0A9X3TRX6"/>
<reference evidence="1" key="1">
    <citation type="submission" date="2022-12" db="EMBL/GenBank/DDBJ databases">
        <title>Draft genome sequence of the thermophilic strain Brevibacillus thermoruber HT42, isolated from Los Humeros, Puebla, Mexico, with biotechnological potential.</title>
        <authorList>
            <person name="Lara Sanchez J."/>
            <person name="Solis Palacios R."/>
            <person name="Bustos Baena A.S."/>
            <person name="Ruz Baez A.E."/>
            <person name="Espinosa Luna G."/>
            <person name="Oliart Ros R.M."/>
        </authorList>
    </citation>
    <scope>NUCLEOTIDE SEQUENCE</scope>
    <source>
        <strain evidence="1">HT42</strain>
    </source>
</reference>
<dbReference type="EMBL" id="JAPYYP010000017">
    <property type="protein sequence ID" value="MDA5109482.1"/>
    <property type="molecule type" value="Genomic_DNA"/>
</dbReference>
<comment type="caution">
    <text evidence="1">The sequence shown here is derived from an EMBL/GenBank/DDBJ whole genome shotgun (WGS) entry which is preliminary data.</text>
</comment>
<evidence type="ECO:0000313" key="1">
    <source>
        <dbReference type="EMBL" id="MDA5109482.1"/>
    </source>
</evidence>
<dbReference type="InterPro" id="IPR041893">
    <property type="entry name" value="ArdA_dom3"/>
</dbReference>
<proteinExistence type="predicted"/>
<dbReference type="Pfam" id="PF07275">
    <property type="entry name" value="ArdA"/>
    <property type="match status" value="1"/>
</dbReference>
<sequence>MQINVYIANLAKYNEGKLVGRWVTLPMERHELKQCIRDVLGKDEEYAIHDYESPFAIGEYEDVFAINDDMEILNRYDDRLVAALCEFLGNRDEVIQALQAGEFIVYYDIDDLTDVAEQMVEEGLFGHVPPSVIPYLDYGKIARDLQHDGWYLSRQLRIAVRLQS</sequence>
<dbReference type="Gene3D" id="1.10.10.1190">
    <property type="entry name" value="Antirestriction protein ArdA, domain 3"/>
    <property type="match status" value="1"/>
</dbReference>
<dbReference type="InterPro" id="IPR009899">
    <property type="entry name" value="ArdA"/>
</dbReference>
<keyword evidence="2" id="KW-1185">Reference proteome</keyword>
<dbReference type="Proteomes" id="UP001151071">
    <property type="component" value="Unassembled WGS sequence"/>
</dbReference>
<dbReference type="Gene3D" id="3.10.20.480">
    <property type="entry name" value="Antirestriction protein ArdA, domain 1"/>
    <property type="match status" value="1"/>
</dbReference>
<protein>
    <submittedName>
        <fullName evidence="1">Antirestriction protein ArdA</fullName>
    </submittedName>
</protein>
<dbReference type="RefSeq" id="WP_271140373.1">
    <property type="nucleotide sequence ID" value="NZ_JAPYYP010000017.1"/>
</dbReference>
<accession>A0A9X3TRX6</accession>